<evidence type="ECO:0000313" key="2">
    <source>
        <dbReference type="Proteomes" id="UP000013520"/>
    </source>
</evidence>
<reference evidence="1 2" key="1">
    <citation type="submission" date="2012-01" db="EMBL/GenBank/DDBJ databases">
        <title>Complete sequence of Desulfotomaculum gibsoniae DSM 7213.</title>
        <authorList>
            <consortium name="US DOE Joint Genome Institute"/>
            <person name="Lucas S."/>
            <person name="Han J."/>
            <person name="Lapidus A."/>
            <person name="Cheng J.-F."/>
            <person name="Goodwin L."/>
            <person name="Pitluck S."/>
            <person name="Peters L."/>
            <person name="Ovchinnikova G."/>
            <person name="Teshima H."/>
            <person name="Detter J.C."/>
            <person name="Han C."/>
            <person name="Tapia R."/>
            <person name="Land M."/>
            <person name="Hauser L."/>
            <person name="Kyrpides N."/>
            <person name="Ivanova N."/>
            <person name="Pagani I."/>
            <person name="Parshina S."/>
            <person name="Plugge C."/>
            <person name="Muyzer G."/>
            <person name="Kuever J."/>
            <person name="Ivanova A."/>
            <person name="Nazina T."/>
            <person name="Klenk H.-P."/>
            <person name="Brambilla E."/>
            <person name="Spring S."/>
            <person name="Stams A.F."/>
            <person name="Woyke T."/>
        </authorList>
    </citation>
    <scope>NUCLEOTIDE SEQUENCE [LARGE SCALE GENOMIC DNA]</scope>
    <source>
        <strain evidence="1 2">DSM 7213</strain>
    </source>
</reference>
<accession>R4KL16</accession>
<keyword evidence="2" id="KW-1185">Reference proteome</keyword>
<organism evidence="1 2">
    <name type="scientific">Desulfoscipio gibsoniae DSM 7213</name>
    <dbReference type="NCBI Taxonomy" id="767817"/>
    <lineage>
        <taxon>Bacteria</taxon>
        <taxon>Bacillati</taxon>
        <taxon>Bacillota</taxon>
        <taxon>Clostridia</taxon>
        <taxon>Eubacteriales</taxon>
        <taxon>Desulfallaceae</taxon>
        <taxon>Desulfoscipio</taxon>
    </lineage>
</organism>
<proteinExistence type="predicted"/>
<gene>
    <name evidence="1" type="ORF">Desgi_4666</name>
</gene>
<sequence length="63" mass="6864">MANGHMNFSIPILKKGKEYEASCTKIHKSQAREGKFLGFVSVMLAKIHQSYICLCGGAGFSKA</sequence>
<protein>
    <submittedName>
        <fullName evidence="1">Uncharacterized protein</fullName>
    </submittedName>
</protein>
<dbReference type="HOGENOM" id="CLU_2878493_0_0_9"/>
<dbReference type="EMBL" id="CP003273">
    <property type="protein sequence ID" value="AGL03893.1"/>
    <property type="molecule type" value="Genomic_DNA"/>
</dbReference>
<dbReference type="STRING" id="767817.Desgi_4666"/>
<dbReference type="KEGG" id="dgi:Desgi_4666"/>
<evidence type="ECO:0000313" key="1">
    <source>
        <dbReference type="EMBL" id="AGL03893.1"/>
    </source>
</evidence>
<name>R4KL16_9FIRM</name>
<dbReference type="AlphaFoldDB" id="R4KL16"/>
<dbReference type="Proteomes" id="UP000013520">
    <property type="component" value="Chromosome"/>
</dbReference>